<evidence type="ECO:0000256" key="7">
    <source>
        <dbReference type="RuleBase" id="RU000454"/>
    </source>
</evidence>
<evidence type="ECO:0000256" key="6">
    <source>
        <dbReference type="ARBA" id="ARBA00023136"/>
    </source>
</evidence>
<evidence type="ECO:0000256" key="5">
    <source>
        <dbReference type="ARBA" id="ARBA00022989"/>
    </source>
</evidence>
<evidence type="ECO:0000256" key="3">
    <source>
        <dbReference type="ARBA" id="ARBA00007447"/>
    </source>
</evidence>
<dbReference type="Gene3D" id="2.40.70.10">
    <property type="entry name" value="Acid Proteases"/>
    <property type="match status" value="2"/>
</dbReference>
<comment type="similarity">
    <text evidence="2">Belongs to the TMEM144 family.</text>
</comment>
<evidence type="ECO:0000313" key="11">
    <source>
        <dbReference type="EMBL" id="CAK0852580.1"/>
    </source>
</evidence>
<keyword evidence="7" id="KW-0064">Aspartyl protease</keyword>
<keyword evidence="12" id="KW-1185">Reference proteome</keyword>
<dbReference type="InterPro" id="IPR033121">
    <property type="entry name" value="PEPTIDASE_A1"/>
</dbReference>
<accession>A0ABN9U1C3</accession>
<feature type="transmembrane region" description="Helical" evidence="8">
    <location>
        <begin position="200"/>
        <end position="218"/>
    </location>
</feature>
<keyword evidence="5 8" id="KW-1133">Transmembrane helix</keyword>
<dbReference type="Pfam" id="PF07857">
    <property type="entry name" value="TMEM144"/>
    <property type="match status" value="2"/>
</dbReference>
<keyword evidence="7" id="KW-0645">Protease</keyword>
<feature type="domain" description="Peptidase A1" evidence="10">
    <location>
        <begin position="258"/>
        <end position="560"/>
    </location>
</feature>
<proteinExistence type="inferred from homology"/>
<dbReference type="EMBL" id="CAUYUJ010015323">
    <property type="protein sequence ID" value="CAK0852580.1"/>
    <property type="molecule type" value="Genomic_DNA"/>
</dbReference>
<feature type="transmembrane region" description="Helical" evidence="8">
    <location>
        <begin position="90"/>
        <end position="108"/>
    </location>
</feature>
<sequence>MLFTLCLSFGVLCVGALQWLSSGMYAFEPFAMLGGTLWAIGNLCVPFIIQHCGLGIGQLVWSVTNMLTGWASGTFGILGKEKDFVAHPSLNFAGVAMAIMSLGLFKFIKDTSSDNSEKVGLISGASSQSARGFGGWDFNPPTYLQQIGQRDRIAGLIPRHSPYATDYVISHFSGIFATTAAAFAVYAVATKGRVYLGREVVLPGILAGALWGIAQVAWFKANGVLSYVVAFPIIVGVPGLIAALWGVVLFGENRGKHNLSVLGLVVAVQAVAVSLIQKEPKGWHEQRNHTTFHANLSSTYSAVASAEGPPLDRAAAAAAAARGRSPDSVTITFGTGQVSGHFARDAVCLGFMCADMNFISATNESDEPFKDVPFDGILGLALPRLSEEQGFSLVDALVKDGLLRRGLFSVFFADEESDEESEVLFGDLREEHMAGPLSWVPVANPGFWQVAMQDIAFNGESINICGSGCQAALDTGTSLLAGPARLVRLLVDRLRVAADCSNFDSLPDLGFIIGGQVLSLKPGEYVDRSEEGCVLGLMALDIPAPRGGPPLFILGDPFLR</sequence>
<name>A0ABN9U1C3_9DINO</name>
<evidence type="ECO:0000256" key="9">
    <source>
        <dbReference type="SAM" id="SignalP"/>
    </source>
</evidence>
<protein>
    <recommendedName>
        <fullName evidence="10">Peptidase A1 domain-containing protein</fullName>
    </recommendedName>
</protein>
<dbReference type="InterPro" id="IPR001969">
    <property type="entry name" value="Aspartic_peptidase_AS"/>
</dbReference>
<dbReference type="Pfam" id="PF00026">
    <property type="entry name" value="Asp"/>
    <property type="match status" value="1"/>
</dbReference>
<feature type="transmembrane region" description="Helical" evidence="8">
    <location>
        <begin position="224"/>
        <end position="247"/>
    </location>
</feature>
<feature type="signal peptide" evidence="9">
    <location>
        <begin position="1"/>
        <end position="16"/>
    </location>
</feature>
<evidence type="ECO:0000313" key="12">
    <source>
        <dbReference type="Proteomes" id="UP001189429"/>
    </source>
</evidence>
<keyword evidence="7" id="KW-0378">Hydrolase</keyword>
<dbReference type="PROSITE" id="PS00141">
    <property type="entry name" value="ASP_PROTEASE"/>
    <property type="match status" value="1"/>
</dbReference>
<keyword evidence="6 8" id="KW-0472">Membrane</keyword>
<feature type="non-terminal residue" evidence="11">
    <location>
        <position position="560"/>
    </location>
</feature>
<dbReference type="InterPro" id="IPR012435">
    <property type="entry name" value="TMEM144"/>
</dbReference>
<feature type="transmembrane region" description="Helical" evidence="8">
    <location>
        <begin position="168"/>
        <end position="188"/>
    </location>
</feature>
<dbReference type="InterPro" id="IPR001461">
    <property type="entry name" value="Aspartic_peptidase_A1"/>
</dbReference>
<gene>
    <name evidence="11" type="ORF">PCOR1329_LOCUS44311</name>
</gene>
<dbReference type="InterPro" id="IPR021109">
    <property type="entry name" value="Peptidase_aspartic_dom_sf"/>
</dbReference>
<feature type="transmembrane region" description="Helical" evidence="8">
    <location>
        <begin position="259"/>
        <end position="276"/>
    </location>
</feature>
<comment type="similarity">
    <text evidence="3 7">Belongs to the peptidase A1 family.</text>
</comment>
<dbReference type="PANTHER" id="PTHR16119">
    <property type="entry name" value="TRANSMEMBRANE PROTEIN 144"/>
    <property type="match status" value="1"/>
</dbReference>
<keyword evidence="9" id="KW-0732">Signal</keyword>
<dbReference type="SUPFAM" id="SSF103481">
    <property type="entry name" value="Multidrug resistance efflux transporter EmrE"/>
    <property type="match status" value="1"/>
</dbReference>
<evidence type="ECO:0000256" key="4">
    <source>
        <dbReference type="ARBA" id="ARBA00022692"/>
    </source>
</evidence>
<dbReference type="SUPFAM" id="SSF50630">
    <property type="entry name" value="Acid proteases"/>
    <property type="match status" value="1"/>
</dbReference>
<dbReference type="Proteomes" id="UP001189429">
    <property type="component" value="Unassembled WGS sequence"/>
</dbReference>
<dbReference type="PRINTS" id="PR00792">
    <property type="entry name" value="PEPSIN"/>
</dbReference>
<dbReference type="InterPro" id="IPR010651">
    <property type="entry name" value="Sugar_transport"/>
</dbReference>
<dbReference type="InterPro" id="IPR037185">
    <property type="entry name" value="EmrE-like"/>
</dbReference>
<comment type="subcellular location">
    <subcellularLocation>
        <location evidence="1">Membrane</location>
        <topology evidence="1">Multi-pass membrane protein</topology>
    </subcellularLocation>
</comment>
<evidence type="ECO:0000259" key="10">
    <source>
        <dbReference type="PROSITE" id="PS51767"/>
    </source>
</evidence>
<dbReference type="PROSITE" id="PS51767">
    <property type="entry name" value="PEPTIDASE_A1"/>
    <property type="match status" value="1"/>
</dbReference>
<feature type="chain" id="PRO_5045157450" description="Peptidase A1 domain-containing protein" evidence="9">
    <location>
        <begin position="17"/>
        <end position="560"/>
    </location>
</feature>
<dbReference type="PANTHER" id="PTHR16119:SF17">
    <property type="entry name" value="TRANSMEMBRANE PROTEIN 144"/>
    <property type="match status" value="1"/>
</dbReference>
<evidence type="ECO:0000256" key="2">
    <source>
        <dbReference type="ARBA" id="ARBA00005731"/>
    </source>
</evidence>
<evidence type="ECO:0000256" key="1">
    <source>
        <dbReference type="ARBA" id="ARBA00004141"/>
    </source>
</evidence>
<evidence type="ECO:0000256" key="8">
    <source>
        <dbReference type="SAM" id="Phobius"/>
    </source>
</evidence>
<organism evidence="11 12">
    <name type="scientific">Prorocentrum cordatum</name>
    <dbReference type="NCBI Taxonomy" id="2364126"/>
    <lineage>
        <taxon>Eukaryota</taxon>
        <taxon>Sar</taxon>
        <taxon>Alveolata</taxon>
        <taxon>Dinophyceae</taxon>
        <taxon>Prorocentrales</taxon>
        <taxon>Prorocentraceae</taxon>
        <taxon>Prorocentrum</taxon>
    </lineage>
</organism>
<comment type="caution">
    <text evidence="11">The sequence shown here is derived from an EMBL/GenBank/DDBJ whole genome shotgun (WGS) entry which is preliminary data.</text>
</comment>
<reference evidence="11" key="1">
    <citation type="submission" date="2023-10" db="EMBL/GenBank/DDBJ databases">
        <authorList>
            <person name="Chen Y."/>
            <person name="Shah S."/>
            <person name="Dougan E. K."/>
            <person name="Thang M."/>
            <person name="Chan C."/>
        </authorList>
    </citation>
    <scope>NUCLEOTIDE SEQUENCE [LARGE SCALE GENOMIC DNA]</scope>
</reference>
<keyword evidence="4 8" id="KW-0812">Transmembrane</keyword>